<dbReference type="Gene3D" id="3.40.50.1820">
    <property type="entry name" value="alpha/beta hydrolase"/>
    <property type="match status" value="1"/>
</dbReference>
<evidence type="ECO:0000256" key="3">
    <source>
        <dbReference type="SAM" id="SignalP"/>
    </source>
</evidence>
<dbReference type="InterPro" id="IPR001375">
    <property type="entry name" value="Peptidase_S9_cat"/>
</dbReference>
<comment type="similarity">
    <text evidence="1">Belongs to the 'GDXG' lipolytic enzyme family.</text>
</comment>
<reference evidence="7" key="1">
    <citation type="journal article" date="2019" name="Int. J. Syst. Evol. Microbiol.">
        <title>The Global Catalogue of Microorganisms (GCM) 10K type strain sequencing project: providing services to taxonomists for standard genome sequencing and annotation.</title>
        <authorList>
            <consortium name="The Broad Institute Genomics Platform"/>
            <consortium name="The Broad Institute Genome Sequencing Center for Infectious Disease"/>
            <person name="Wu L."/>
            <person name="Ma J."/>
        </authorList>
    </citation>
    <scope>NUCLEOTIDE SEQUENCE [LARGE SCALE GENOMIC DNA]</scope>
    <source>
        <strain evidence="7">JCM 18053</strain>
    </source>
</reference>
<dbReference type="Pfam" id="PF20434">
    <property type="entry name" value="BD-FAE"/>
    <property type="match status" value="1"/>
</dbReference>
<evidence type="ECO:0000313" key="6">
    <source>
        <dbReference type="EMBL" id="GAA5140366.1"/>
    </source>
</evidence>
<feature type="domain" description="BD-FAE-like" evidence="5">
    <location>
        <begin position="56"/>
        <end position="165"/>
    </location>
</feature>
<organism evidence="6 7">
    <name type="scientific">Prosthecobacter algae</name>
    <dbReference type="NCBI Taxonomy" id="1144682"/>
    <lineage>
        <taxon>Bacteria</taxon>
        <taxon>Pseudomonadati</taxon>
        <taxon>Verrucomicrobiota</taxon>
        <taxon>Verrucomicrobiia</taxon>
        <taxon>Verrucomicrobiales</taxon>
        <taxon>Verrucomicrobiaceae</taxon>
        <taxon>Prosthecobacter</taxon>
    </lineage>
</organism>
<comment type="caution">
    <text evidence="6">The sequence shown here is derived from an EMBL/GenBank/DDBJ whole genome shotgun (WGS) entry which is preliminary data.</text>
</comment>
<keyword evidence="2 6" id="KW-0378">Hydrolase</keyword>
<dbReference type="Pfam" id="PF00326">
    <property type="entry name" value="Peptidase_S9"/>
    <property type="match status" value="1"/>
</dbReference>
<evidence type="ECO:0000256" key="2">
    <source>
        <dbReference type="ARBA" id="ARBA00022801"/>
    </source>
</evidence>
<name>A0ABP9P3W0_9BACT</name>
<dbReference type="PANTHER" id="PTHR48081">
    <property type="entry name" value="AB HYDROLASE SUPERFAMILY PROTEIN C4A8.06C"/>
    <property type="match status" value="1"/>
</dbReference>
<dbReference type="InterPro" id="IPR049492">
    <property type="entry name" value="BD-FAE-like_dom"/>
</dbReference>
<dbReference type="SUPFAM" id="SSF53474">
    <property type="entry name" value="alpha/beta-Hydrolases"/>
    <property type="match status" value="1"/>
</dbReference>
<dbReference type="RefSeq" id="WP_345736512.1">
    <property type="nucleotide sequence ID" value="NZ_BAABIA010000004.1"/>
</dbReference>
<accession>A0ABP9P3W0</accession>
<keyword evidence="3" id="KW-0732">Signal</keyword>
<feature type="domain" description="Peptidase S9 prolyl oligopeptidase catalytic" evidence="4">
    <location>
        <begin position="201"/>
        <end position="281"/>
    </location>
</feature>
<dbReference type="InterPro" id="IPR029058">
    <property type="entry name" value="AB_hydrolase_fold"/>
</dbReference>
<keyword evidence="7" id="KW-1185">Reference proteome</keyword>
<feature type="signal peptide" evidence="3">
    <location>
        <begin position="1"/>
        <end position="20"/>
    </location>
</feature>
<dbReference type="EMBL" id="BAABIA010000004">
    <property type="protein sequence ID" value="GAA5140366.1"/>
    <property type="molecule type" value="Genomic_DNA"/>
</dbReference>
<sequence>MTRLFLLLTLVALALPSLNAQTKKPDPVDELAAKLAPSRTVVYKKVGDRELALHVFEPEGHKATDTRPCFVSIHGGGWTGGNPQRMYPFAAHYMKQGLVGISVQYRLHQAKAGLTVFDCVKDARSAIRYLRAHAQEFGIDPQKIIVSGGSAGGHLAVATALFDGVNEEGEDLSVSPRPNALVLLFPVIDCSKEGYGQAKIGDRWHEISPVHHVRAGVPPTLTFHGTGDTVTPFAGAKAFHESMQKLGNRSELVVNEGGVHGYLMRDRTLLDDTLARSDAFLASLGLLPKP</sequence>
<proteinExistence type="inferred from homology"/>
<evidence type="ECO:0000313" key="7">
    <source>
        <dbReference type="Proteomes" id="UP001499852"/>
    </source>
</evidence>
<evidence type="ECO:0000256" key="1">
    <source>
        <dbReference type="ARBA" id="ARBA00010515"/>
    </source>
</evidence>
<gene>
    <name evidence="6" type="ORF">GCM10023213_22870</name>
</gene>
<dbReference type="Proteomes" id="UP001499852">
    <property type="component" value="Unassembled WGS sequence"/>
</dbReference>
<dbReference type="InterPro" id="IPR050300">
    <property type="entry name" value="GDXG_lipolytic_enzyme"/>
</dbReference>
<protein>
    <submittedName>
        <fullName evidence="6">Alpha/beta hydrolase</fullName>
    </submittedName>
</protein>
<dbReference type="PANTHER" id="PTHR48081:SF30">
    <property type="entry name" value="ACETYL-HYDROLASE LIPR-RELATED"/>
    <property type="match status" value="1"/>
</dbReference>
<feature type="chain" id="PRO_5047205911" evidence="3">
    <location>
        <begin position="21"/>
        <end position="290"/>
    </location>
</feature>
<evidence type="ECO:0000259" key="5">
    <source>
        <dbReference type="Pfam" id="PF20434"/>
    </source>
</evidence>
<evidence type="ECO:0000259" key="4">
    <source>
        <dbReference type="Pfam" id="PF00326"/>
    </source>
</evidence>
<dbReference type="GO" id="GO:0016787">
    <property type="term" value="F:hydrolase activity"/>
    <property type="evidence" value="ECO:0007669"/>
    <property type="project" value="UniProtKB-KW"/>
</dbReference>